<sequence length="530" mass="56084">MRVRERQHVRLAAAARAFVLIALLGPVLWAQDAAALVALIVIGVVWTLTTLADWRQRLPVMVLITVEAAMVGAVCGFTLHSSLAVLGALAVPPFTAGLYRSLQGVALGLSAELTAVVVLSFVSYDGLSTQQGFGAFSWSMTGLGLGLVGTFLHSALNEKPDPLAPYHYAQGLIRQLIDISGGLDNGLDPVALGGAILSAVRDDLPTSALVISVPRGDTLTPLVTKAMGAQVNINECEDIAVEAWAVGLPVLHDHVFAFPLNTEAGTTAIVAGVLSSRVDPARIGVEDRIRKLMRRLGPSAVHLDTALLFAAFRDAATAEERRRLSREMHDGVAQDIASLGYLVDTLRVGITSPEQAERIDMLRDRISAVVAEIRRSVVTLRTSVGQSESLGTAIGSIARNLSEVSGVPIHVTLDEHTQRLRGEVEAELFRIAQEAMNNAVRHAQASAINVHCVVHAPEALITVSDNGRGLQTARSTSHGLHIMKERALLIGASLEIGETPSGGLSVTVRLAGDASSDSPVPDTLQEKVTA</sequence>
<dbReference type="GO" id="GO:0000155">
    <property type="term" value="F:phosphorelay sensor kinase activity"/>
    <property type="evidence" value="ECO:0007669"/>
    <property type="project" value="InterPro"/>
</dbReference>
<dbReference type="SMART" id="SM00387">
    <property type="entry name" value="HATPase_c"/>
    <property type="match status" value="1"/>
</dbReference>
<evidence type="ECO:0000256" key="2">
    <source>
        <dbReference type="ARBA" id="ARBA00022777"/>
    </source>
</evidence>
<feature type="transmembrane region" description="Helical" evidence="4">
    <location>
        <begin position="136"/>
        <end position="156"/>
    </location>
</feature>
<dbReference type="KEGG" id="nano:G5V58_06875"/>
<dbReference type="Gene3D" id="1.20.5.1930">
    <property type="match status" value="1"/>
</dbReference>
<feature type="transmembrane region" description="Helical" evidence="4">
    <location>
        <begin position="61"/>
        <end position="90"/>
    </location>
</feature>
<dbReference type="PANTHER" id="PTHR24421:SF58">
    <property type="entry name" value="SIGNAL TRANSDUCTION HISTIDINE-PROTEIN KINASE_PHOSPHATASE UHPB"/>
    <property type="match status" value="1"/>
</dbReference>
<gene>
    <name evidence="6" type="ORF">G5V58_06875</name>
</gene>
<dbReference type="InterPro" id="IPR011712">
    <property type="entry name" value="Sig_transdc_His_kin_sub3_dim/P"/>
</dbReference>
<accession>A0A6G6WBC8</accession>
<reference evidence="6 7" key="1">
    <citation type="submission" date="2020-02" db="EMBL/GenBank/DDBJ databases">
        <title>Full genome sequence of Nocardioides sp. R-3366.</title>
        <authorList>
            <person name="Im W.-T."/>
        </authorList>
    </citation>
    <scope>NUCLEOTIDE SEQUENCE [LARGE SCALE GENOMIC DNA]</scope>
    <source>
        <strain evidence="6 7">R-3366</strain>
    </source>
</reference>
<dbReference type="EMBL" id="CP049257">
    <property type="protein sequence ID" value="QIG42534.1"/>
    <property type="molecule type" value="Genomic_DNA"/>
</dbReference>
<dbReference type="GO" id="GO:0046983">
    <property type="term" value="F:protein dimerization activity"/>
    <property type="evidence" value="ECO:0007669"/>
    <property type="project" value="InterPro"/>
</dbReference>
<evidence type="ECO:0000313" key="7">
    <source>
        <dbReference type="Proteomes" id="UP000502996"/>
    </source>
</evidence>
<feature type="domain" description="Histidine kinase/HSP90-like ATPase" evidence="5">
    <location>
        <begin position="423"/>
        <end position="514"/>
    </location>
</feature>
<evidence type="ECO:0000256" key="1">
    <source>
        <dbReference type="ARBA" id="ARBA00022679"/>
    </source>
</evidence>
<keyword evidence="7" id="KW-1185">Reference proteome</keyword>
<dbReference type="Pfam" id="PF02518">
    <property type="entry name" value="HATPase_c"/>
    <property type="match status" value="1"/>
</dbReference>
<dbReference type="AlphaFoldDB" id="A0A6G6WBC8"/>
<dbReference type="Pfam" id="PF07730">
    <property type="entry name" value="HisKA_3"/>
    <property type="match status" value="1"/>
</dbReference>
<dbReference type="InterPro" id="IPR036890">
    <property type="entry name" value="HATPase_C_sf"/>
</dbReference>
<keyword evidence="1" id="KW-0808">Transferase</keyword>
<dbReference type="GO" id="GO:0016020">
    <property type="term" value="C:membrane"/>
    <property type="evidence" value="ECO:0007669"/>
    <property type="project" value="InterPro"/>
</dbReference>
<evidence type="ECO:0000256" key="4">
    <source>
        <dbReference type="SAM" id="Phobius"/>
    </source>
</evidence>
<dbReference type="Gene3D" id="3.30.565.10">
    <property type="entry name" value="Histidine kinase-like ATPase, C-terminal domain"/>
    <property type="match status" value="1"/>
</dbReference>
<dbReference type="RefSeq" id="WP_165230248.1">
    <property type="nucleotide sequence ID" value="NZ_CP049257.1"/>
</dbReference>
<dbReference type="CDD" id="cd16917">
    <property type="entry name" value="HATPase_UhpB-NarQ-NarX-like"/>
    <property type="match status" value="1"/>
</dbReference>
<dbReference type="Proteomes" id="UP000502996">
    <property type="component" value="Chromosome"/>
</dbReference>
<keyword evidence="4" id="KW-0472">Membrane</keyword>
<dbReference type="InterPro" id="IPR050482">
    <property type="entry name" value="Sensor_HK_TwoCompSys"/>
</dbReference>
<name>A0A6G6WBC8_9ACTN</name>
<feature type="transmembrane region" description="Helical" evidence="4">
    <location>
        <begin position="102"/>
        <end position="124"/>
    </location>
</feature>
<dbReference type="InterPro" id="IPR003594">
    <property type="entry name" value="HATPase_dom"/>
</dbReference>
<proteinExistence type="predicted"/>
<evidence type="ECO:0000259" key="5">
    <source>
        <dbReference type="SMART" id="SM00387"/>
    </source>
</evidence>
<protein>
    <submittedName>
        <fullName evidence="6">Sensor histidine kinase</fullName>
    </submittedName>
</protein>
<keyword evidence="4" id="KW-0812">Transmembrane</keyword>
<evidence type="ECO:0000256" key="3">
    <source>
        <dbReference type="ARBA" id="ARBA00023012"/>
    </source>
</evidence>
<keyword evidence="4" id="KW-1133">Transmembrane helix</keyword>
<keyword evidence="3" id="KW-0902">Two-component regulatory system</keyword>
<keyword evidence="2 6" id="KW-0418">Kinase</keyword>
<dbReference type="SUPFAM" id="SSF55874">
    <property type="entry name" value="ATPase domain of HSP90 chaperone/DNA topoisomerase II/histidine kinase"/>
    <property type="match status" value="1"/>
</dbReference>
<feature type="transmembrane region" description="Helical" evidence="4">
    <location>
        <begin position="12"/>
        <end position="29"/>
    </location>
</feature>
<evidence type="ECO:0000313" key="6">
    <source>
        <dbReference type="EMBL" id="QIG42534.1"/>
    </source>
</evidence>
<dbReference type="PANTHER" id="PTHR24421">
    <property type="entry name" value="NITRATE/NITRITE SENSOR PROTEIN NARX-RELATED"/>
    <property type="match status" value="1"/>
</dbReference>
<organism evidence="6 7">
    <name type="scientific">Nocardioides anomalus</name>
    <dbReference type="NCBI Taxonomy" id="2712223"/>
    <lineage>
        <taxon>Bacteria</taxon>
        <taxon>Bacillati</taxon>
        <taxon>Actinomycetota</taxon>
        <taxon>Actinomycetes</taxon>
        <taxon>Propionibacteriales</taxon>
        <taxon>Nocardioidaceae</taxon>
        <taxon>Nocardioides</taxon>
    </lineage>
</organism>
<feature type="transmembrane region" description="Helical" evidence="4">
    <location>
        <begin position="35"/>
        <end position="54"/>
    </location>
</feature>